<dbReference type="PIRSF" id="PIRSF003101">
    <property type="entry name" value="FtsA"/>
    <property type="match status" value="1"/>
</dbReference>
<keyword evidence="4 5" id="KW-0131">Cell cycle</keyword>
<dbReference type="InterPro" id="IPR020823">
    <property type="entry name" value="Cell_div_FtsA"/>
</dbReference>
<evidence type="ECO:0000256" key="2">
    <source>
        <dbReference type="ARBA" id="ARBA00022618"/>
    </source>
</evidence>
<dbReference type="SMART" id="SM00842">
    <property type="entry name" value="FtsA"/>
    <property type="match status" value="1"/>
</dbReference>
<evidence type="ECO:0000256" key="4">
    <source>
        <dbReference type="ARBA" id="ARBA00023306"/>
    </source>
</evidence>
<dbReference type="GO" id="GO:0032153">
    <property type="term" value="C:cell division site"/>
    <property type="evidence" value="ECO:0007669"/>
    <property type="project" value="UniProtKB-UniRule"/>
</dbReference>
<dbReference type="Gene3D" id="3.30.1490.110">
    <property type="match status" value="1"/>
</dbReference>
<dbReference type="HAMAP" id="MF_02033">
    <property type="entry name" value="FtsA"/>
    <property type="match status" value="1"/>
</dbReference>
<keyword evidence="3 5" id="KW-0472">Membrane</keyword>
<comment type="caution">
    <text evidence="8">The sequence shown here is derived from an EMBL/GenBank/DDBJ whole genome shotgun (WGS) entry which is preliminary data.</text>
</comment>
<comment type="similarity">
    <text evidence="5 6">Belongs to the FtsA/MreB family.</text>
</comment>
<evidence type="ECO:0000259" key="7">
    <source>
        <dbReference type="SMART" id="SM00842"/>
    </source>
</evidence>
<evidence type="ECO:0000256" key="1">
    <source>
        <dbReference type="ARBA" id="ARBA00022475"/>
    </source>
</evidence>
<dbReference type="Proteomes" id="UP000184233">
    <property type="component" value="Unassembled WGS sequence"/>
</dbReference>
<dbReference type="Pfam" id="PF02491">
    <property type="entry name" value="SHS2_FTSA"/>
    <property type="match status" value="1"/>
</dbReference>
<dbReference type="NCBIfam" id="TIGR01174">
    <property type="entry name" value="ftsA"/>
    <property type="match status" value="1"/>
</dbReference>
<dbReference type="AlphaFoldDB" id="A0A1M3KXG6"/>
<dbReference type="InterPro" id="IPR050696">
    <property type="entry name" value="FtsA/MreB"/>
</dbReference>
<evidence type="ECO:0000256" key="5">
    <source>
        <dbReference type="HAMAP-Rule" id="MF_02033"/>
    </source>
</evidence>
<dbReference type="CDD" id="cd24048">
    <property type="entry name" value="ASKHA_NBD_FtsA"/>
    <property type="match status" value="1"/>
</dbReference>
<dbReference type="SUPFAM" id="SSF53067">
    <property type="entry name" value="Actin-like ATPase domain"/>
    <property type="match status" value="2"/>
</dbReference>
<feature type="domain" description="SHS2" evidence="7">
    <location>
        <begin position="7"/>
        <end position="196"/>
    </location>
</feature>
<dbReference type="Gene3D" id="3.30.420.40">
    <property type="match status" value="2"/>
</dbReference>
<keyword evidence="2 5" id="KW-0132">Cell division</keyword>
<dbReference type="PANTHER" id="PTHR32432">
    <property type="entry name" value="CELL DIVISION PROTEIN FTSA-RELATED"/>
    <property type="match status" value="1"/>
</dbReference>
<dbReference type="InterPro" id="IPR003494">
    <property type="entry name" value="SHS2_FtsA"/>
</dbReference>
<dbReference type="GO" id="GO:0043093">
    <property type="term" value="P:FtsZ-dependent cytokinesis"/>
    <property type="evidence" value="ECO:0007669"/>
    <property type="project" value="UniProtKB-UniRule"/>
</dbReference>
<name>A0A1M3KXG6_9BACT</name>
<gene>
    <name evidence="5" type="primary">ftsA</name>
    <name evidence="8" type="ORF">BGO89_11230</name>
</gene>
<proteinExistence type="inferred from homology"/>
<organism evidence="8 9">
    <name type="scientific">Candidatus Kapaibacterium thiocyanatum</name>
    <dbReference type="NCBI Taxonomy" id="1895771"/>
    <lineage>
        <taxon>Bacteria</taxon>
        <taxon>Pseudomonadati</taxon>
        <taxon>Candidatus Kapaibacteriota</taxon>
        <taxon>Candidatus Kapaibacteriia</taxon>
        <taxon>Candidatus Kapaibacteriales</taxon>
        <taxon>Candidatus Kapaibacteriaceae</taxon>
        <taxon>Candidatus Kapaibacterium</taxon>
    </lineage>
</organism>
<sequence>MNSTNIYVGLDIGTTKVCAVVAASDPVTRRTDILGTGMSECEGLKRGVVTNINKTAEAIRKAVEKAEQQSGISIRRVVIGIAGDHISSFITRGIVTISSPTREISGADVRRLLDDVRKVKIDGDRRILHVIPQDFIIDGQDGITDPVGMSGIRLEANVLVITGSLTAIENMYRCAERAGLTVDSIVLQPLASACAVLDEAEKELGVAIIDIGGGTTDIAIFKNSIIRSTSIFGIAGQKVTDDIMAVLGIRQVEAERIKLEFGHALSDSINRDEVFQVPGVGGRTPTEVTKSVLCQIIEPRMEEIFEFSLQEIMKSGLAHQLAAGIVITGGCSLVRGADQLAQRVFRFPVKIGIPTGFSVDGLAREVSNPMYSTAVGLILYAAQQAQEHEAESVPVTKETQQDEAVTAEPLVPEEKAGVVDRLKRWFENL</sequence>
<dbReference type="PANTHER" id="PTHR32432:SF4">
    <property type="entry name" value="CELL DIVISION PROTEIN FTSA"/>
    <property type="match status" value="1"/>
</dbReference>
<protein>
    <recommendedName>
        <fullName evidence="5 6">Cell division protein FtsA</fullName>
    </recommendedName>
</protein>
<dbReference type="GO" id="GO:0009898">
    <property type="term" value="C:cytoplasmic side of plasma membrane"/>
    <property type="evidence" value="ECO:0007669"/>
    <property type="project" value="UniProtKB-UniRule"/>
</dbReference>
<keyword evidence="1 5" id="KW-1003">Cell membrane</keyword>
<dbReference type="EMBL" id="MKVH01000024">
    <property type="protein sequence ID" value="OJX57073.1"/>
    <property type="molecule type" value="Genomic_DNA"/>
</dbReference>
<evidence type="ECO:0000313" key="8">
    <source>
        <dbReference type="EMBL" id="OJX57073.1"/>
    </source>
</evidence>
<evidence type="ECO:0000256" key="6">
    <source>
        <dbReference type="PIRNR" id="PIRNR003101"/>
    </source>
</evidence>
<dbReference type="InterPro" id="IPR043129">
    <property type="entry name" value="ATPase_NBD"/>
</dbReference>
<dbReference type="STRING" id="1895771.BGO89_11230"/>
<dbReference type="Pfam" id="PF14450">
    <property type="entry name" value="FtsA"/>
    <property type="match status" value="1"/>
</dbReference>
<reference evidence="8 9" key="1">
    <citation type="submission" date="2016-09" db="EMBL/GenBank/DDBJ databases">
        <title>Genome-resolved meta-omics ties microbial dynamics to process performance in biotechnology for thiocyanate degradation.</title>
        <authorList>
            <person name="Kantor R.S."/>
            <person name="Huddy R.J."/>
            <person name="Iyer R."/>
            <person name="Thomas B.C."/>
            <person name="Brown C.T."/>
            <person name="Anantharaman K."/>
            <person name="Tringe S."/>
            <person name="Hettich R.L."/>
            <person name="Harrison S.T."/>
            <person name="Banfield J.F."/>
        </authorList>
    </citation>
    <scope>NUCLEOTIDE SEQUENCE [LARGE SCALE GENOMIC DNA]</scope>
    <source>
        <strain evidence="8">59-99</strain>
    </source>
</reference>
<comment type="function">
    <text evidence="5 6">Cell division protein that is involved in the assembly of the Z ring. May serve as a membrane anchor for the Z ring.</text>
</comment>
<comment type="subcellular location">
    <subcellularLocation>
        <location evidence="5">Cell membrane</location>
        <topology evidence="5">Peripheral membrane protein</topology>
        <orientation evidence="5">Cytoplasmic side</orientation>
    </subcellularLocation>
    <text evidence="5">Localizes to the Z ring in an FtsZ-dependent manner. Targeted to the membrane through a conserved C-terminal amphipathic helix.</text>
</comment>
<accession>A0A1M3KXG6</accession>
<evidence type="ECO:0000256" key="3">
    <source>
        <dbReference type="ARBA" id="ARBA00023136"/>
    </source>
</evidence>
<comment type="subunit">
    <text evidence="5">Self-interacts. Interacts with FtsZ.</text>
</comment>
<evidence type="ECO:0000313" key="9">
    <source>
        <dbReference type="Proteomes" id="UP000184233"/>
    </source>
</evidence>